<dbReference type="Proteomes" id="UP001610444">
    <property type="component" value="Unassembled WGS sequence"/>
</dbReference>
<evidence type="ECO:0000313" key="2">
    <source>
        <dbReference type="Proteomes" id="UP001610444"/>
    </source>
</evidence>
<organism evidence="1 2">
    <name type="scientific">Aspergillus pseudodeflectus</name>
    <dbReference type="NCBI Taxonomy" id="176178"/>
    <lineage>
        <taxon>Eukaryota</taxon>
        <taxon>Fungi</taxon>
        <taxon>Dikarya</taxon>
        <taxon>Ascomycota</taxon>
        <taxon>Pezizomycotina</taxon>
        <taxon>Eurotiomycetes</taxon>
        <taxon>Eurotiomycetidae</taxon>
        <taxon>Eurotiales</taxon>
        <taxon>Aspergillaceae</taxon>
        <taxon>Aspergillus</taxon>
        <taxon>Aspergillus subgen. Nidulantes</taxon>
    </lineage>
</organism>
<dbReference type="GeneID" id="98162015"/>
<proteinExistence type="predicted"/>
<keyword evidence="2" id="KW-1185">Reference proteome</keyword>
<protein>
    <submittedName>
        <fullName evidence="1">Uncharacterized protein</fullName>
    </submittedName>
</protein>
<comment type="caution">
    <text evidence="1">The sequence shown here is derived from an EMBL/GenBank/DDBJ whole genome shotgun (WGS) entry which is preliminary data.</text>
</comment>
<name>A0ABR4JPW7_9EURO</name>
<evidence type="ECO:0000313" key="1">
    <source>
        <dbReference type="EMBL" id="KAL2841832.1"/>
    </source>
</evidence>
<accession>A0ABR4JPW7</accession>
<sequence>MSAAPNSRTRGRDPRTQLRNYWNSLAFHYPKPGRVHAGIYIPANAPPGTFFIGRGIVVETGITPQGRFYVWVEPVVRKPWDRRKKPLGLSTAEFWDPAGYRMPDMYLPRDIVNLKRSAGTDSDAMLCRRPDGDRPKLEEFPREDVKPGDEALGVYGYFDGRRRIGVGRVINTEGEGVPVRVDGVDRKLVANVEPILGQMHRYGWDPELHYMDQPVSIAGLDPINDSREKPKMPDYKRCSHSHLVSNDDYFPPLGSEGWGAFAAPDGRWYVGVGRVIATGRRRDSCHGYVLVVPISGKTGGDYDFFHPVTGEYMPTFVPPITPSMRWPWRTFFARGLSEIAPGFKDAFELFKIEPPTEYWFDSDRDFWSLTDEEDC</sequence>
<gene>
    <name evidence="1" type="ORF">BJX68DRAFT_271013</name>
</gene>
<reference evidence="1 2" key="1">
    <citation type="submission" date="2024-07" db="EMBL/GenBank/DDBJ databases">
        <title>Section-level genome sequencing and comparative genomics of Aspergillus sections Usti and Cavernicolus.</title>
        <authorList>
            <consortium name="Lawrence Berkeley National Laboratory"/>
            <person name="Nybo J.L."/>
            <person name="Vesth T.C."/>
            <person name="Theobald S."/>
            <person name="Frisvad J.C."/>
            <person name="Larsen T.O."/>
            <person name="Kjaerboelling I."/>
            <person name="Rothschild-Mancinelli K."/>
            <person name="Lyhne E.K."/>
            <person name="Kogle M.E."/>
            <person name="Barry K."/>
            <person name="Clum A."/>
            <person name="Na H."/>
            <person name="Ledsgaard L."/>
            <person name="Lin J."/>
            <person name="Lipzen A."/>
            <person name="Kuo A."/>
            <person name="Riley R."/>
            <person name="Mondo S."/>
            <person name="LaButti K."/>
            <person name="Haridas S."/>
            <person name="Pangalinan J."/>
            <person name="Salamov A.A."/>
            <person name="Simmons B.A."/>
            <person name="Magnuson J.K."/>
            <person name="Chen J."/>
            <person name="Drula E."/>
            <person name="Henrissat B."/>
            <person name="Wiebenga A."/>
            <person name="Lubbers R.J."/>
            <person name="Gomes A.C."/>
            <person name="Macurrencykelacurrency M.R."/>
            <person name="Stajich J."/>
            <person name="Grigoriev I.V."/>
            <person name="Mortensen U.H."/>
            <person name="De vries R.P."/>
            <person name="Baker S.E."/>
            <person name="Andersen M.R."/>
        </authorList>
    </citation>
    <scope>NUCLEOTIDE SEQUENCE [LARGE SCALE GENOMIC DNA]</scope>
    <source>
        <strain evidence="1 2">CBS 756.74</strain>
    </source>
</reference>
<dbReference type="RefSeq" id="XP_070894788.1">
    <property type="nucleotide sequence ID" value="XM_071046851.1"/>
</dbReference>
<dbReference type="EMBL" id="JBFXLR010000055">
    <property type="protein sequence ID" value="KAL2841832.1"/>
    <property type="molecule type" value="Genomic_DNA"/>
</dbReference>